<dbReference type="SUPFAM" id="SSF56601">
    <property type="entry name" value="beta-lactamase/transpeptidase-like"/>
    <property type="match status" value="1"/>
</dbReference>
<evidence type="ECO:0000259" key="1">
    <source>
        <dbReference type="Pfam" id="PF00144"/>
    </source>
</evidence>
<dbReference type="PANTHER" id="PTHR43319:SF4">
    <property type="entry name" value="BETA-LACTAMASE DOMAIN-CONTAINING PROTEIN 2"/>
    <property type="match status" value="1"/>
</dbReference>
<organism evidence="2 3">
    <name type="scientific">Parascaris univalens</name>
    <name type="common">Nematode worm</name>
    <dbReference type="NCBI Taxonomy" id="6257"/>
    <lineage>
        <taxon>Eukaryota</taxon>
        <taxon>Metazoa</taxon>
        <taxon>Ecdysozoa</taxon>
        <taxon>Nematoda</taxon>
        <taxon>Chromadorea</taxon>
        <taxon>Rhabditida</taxon>
        <taxon>Spirurina</taxon>
        <taxon>Ascaridomorpha</taxon>
        <taxon>Ascaridoidea</taxon>
        <taxon>Ascarididae</taxon>
        <taxon>Parascaris</taxon>
    </lineage>
</organism>
<protein>
    <submittedName>
        <fullName evidence="3">Beta-lactamase-related domain-containing protein</fullName>
    </submittedName>
</protein>
<dbReference type="Pfam" id="PF00144">
    <property type="entry name" value="Beta-lactamase"/>
    <property type="match status" value="1"/>
</dbReference>
<keyword evidence="2" id="KW-1185">Reference proteome</keyword>
<dbReference type="PANTHER" id="PTHR43319">
    <property type="entry name" value="BETA-LACTAMASE-RELATED"/>
    <property type="match status" value="1"/>
</dbReference>
<evidence type="ECO:0000313" key="2">
    <source>
        <dbReference type="Proteomes" id="UP000887569"/>
    </source>
</evidence>
<dbReference type="Proteomes" id="UP000887569">
    <property type="component" value="Unplaced"/>
</dbReference>
<feature type="domain" description="Beta-lactamase-related" evidence="1">
    <location>
        <begin position="93"/>
        <end position="458"/>
    </location>
</feature>
<dbReference type="WBParaSite" id="PgR007_g037_t02">
    <property type="protein sequence ID" value="PgR007_g037_t02"/>
    <property type="gene ID" value="PgR007_g037"/>
</dbReference>
<dbReference type="InterPro" id="IPR052907">
    <property type="entry name" value="Beta-lactamase/esterase"/>
</dbReference>
<accession>A0A915AF30</accession>
<dbReference type="InterPro" id="IPR012338">
    <property type="entry name" value="Beta-lactam/transpept-like"/>
</dbReference>
<reference evidence="3" key="1">
    <citation type="submission" date="2022-11" db="UniProtKB">
        <authorList>
            <consortium name="WormBaseParasite"/>
        </authorList>
    </citation>
    <scope>IDENTIFICATION</scope>
</reference>
<dbReference type="AlphaFoldDB" id="A0A915AF30"/>
<dbReference type="InterPro" id="IPR001466">
    <property type="entry name" value="Beta-lactam-related"/>
</dbReference>
<evidence type="ECO:0000313" key="3">
    <source>
        <dbReference type="WBParaSite" id="PgR007_g037_t02"/>
    </source>
</evidence>
<dbReference type="Gene3D" id="3.40.710.10">
    <property type="entry name" value="DD-peptidase/beta-lactamase superfamily"/>
    <property type="match status" value="1"/>
</dbReference>
<proteinExistence type="predicted"/>
<sequence>MQLLCAHATETTVSTAGKTEIAVHHKAENRGDRTNCCDPAPQPFWTRNCVRYATGIVCVALLIEQLEIATQMPKLDNLVGFAQPKFVKVEKVFRKNFHDGWEREGAAIAVYHKGELVVDLQGGYADASALRKWTPQTRTVVFSATKAVGALCIALLVDRGHLHYSDLVSQHWPEFAQNGKENITVDWIMSHRAGLAALDEQISREDAFNPKRIGEIIARQKPNWTPGMKSGYHALTYGWLVDQLVRRADPLKRGIGQFFREEIAKPHEIDFHIGLPAEEEHTVSRLSLPSNMHLFKEIIYDPRILIMLAMLYMRPPNSIAWKVRQNPQWFKLQSDMNTFNDPELHRMEQAAALGITKARDLGKLFALFQQGKIVSKELVSLFNEPQISTGLDEVVLAPIAKGHGFLYERHPYKRGRWLVGHPGYGGSSVMMDMEDELVIAYVCNGLKTGMGELTRTYRLLRNAVLSSLYTAE</sequence>
<name>A0A915AF30_PARUN</name>